<keyword evidence="2" id="KW-0349">Heme</keyword>
<dbReference type="HOGENOM" id="CLU_104957_5_0_6"/>
<dbReference type="InterPro" id="IPR012292">
    <property type="entry name" value="Globin/Proto"/>
</dbReference>
<organism evidence="5 6">
    <name type="scientific">Acidithiobacillus caldus (strain ATCC 51756 / DSM 8584 / KU)</name>
    <dbReference type="NCBI Taxonomy" id="637389"/>
    <lineage>
        <taxon>Bacteria</taxon>
        <taxon>Pseudomonadati</taxon>
        <taxon>Pseudomonadota</taxon>
        <taxon>Acidithiobacillia</taxon>
        <taxon>Acidithiobacillales</taxon>
        <taxon>Acidithiobacillaceae</taxon>
        <taxon>Acidithiobacillus</taxon>
    </lineage>
</organism>
<dbReference type="eggNOG" id="COG2346">
    <property type="taxonomic scope" value="Bacteria"/>
</dbReference>
<accession>A0A059ZY76</accession>
<evidence type="ECO:0000256" key="3">
    <source>
        <dbReference type="ARBA" id="ARBA00022723"/>
    </source>
</evidence>
<dbReference type="GO" id="GO:0019825">
    <property type="term" value="F:oxygen binding"/>
    <property type="evidence" value="ECO:0007669"/>
    <property type="project" value="InterPro"/>
</dbReference>
<dbReference type="SUPFAM" id="SSF46458">
    <property type="entry name" value="Globin-like"/>
    <property type="match status" value="1"/>
</dbReference>
<dbReference type="KEGG" id="acz:Acaty_c1081"/>
<dbReference type="InterPro" id="IPR001486">
    <property type="entry name" value="Hemoglobin_trunc"/>
</dbReference>
<evidence type="ECO:0008006" key="7">
    <source>
        <dbReference type="Google" id="ProtNLM"/>
    </source>
</evidence>
<dbReference type="Proteomes" id="UP000005522">
    <property type="component" value="Chromosome"/>
</dbReference>
<keyword evidence="3" id="KW-0479">Metal-binding</keyword>
<dbReference type="RefSeq" id="WP_004871615.1">
    <property type="nucleotide sequence ID" value="NZ_CP005986.1"/>
</dbReference>
<protein>
    <recommendedName>
        <fullName evidence="7">Globin</fullName>
    </recommendedName>
</protein>
<dbReference type="GO" id="GO:0020037">
    <property type="term" value="F:heme binding"/>
    <property type="evidence" value="ECO:0007669"/>
    <property type="project" value="InterPro"/>
</dbReference>
<dbReference type="GeneID" id="92931299"/>
<name>A0A059ZY76_ACICK</name>
<dbReference type="CDD" id="cd08916">
    <property type="entry name" value="TrHb3_P"/>
    <property type="match status" value="1"/>
</dbReference>
<keyword evidence="4" id="KW-0408">Iron</keyword>
<evidence type="ECO:0000313" key="6">
    <source>
        <dbReference type="Proteomes" id="UP000005522"/>
    </source>
</evidence>
<proteinExistence type="predicted"/>
<dbReference type="Gene3D" id="1.10.490.10">
    <property type="entry name" value="Globins"/>
    <property type="match status" value="1"/>
</dbReference>
<dbReference type="Pfam" id="PF01152">
    <property type="entry name" value="Bac_globin"/>
    <property type="match status" value="1"/>
</dbReference>
<sequence length="135" mass="15679">MANDPSVLPKRRLEPLCDKIGLPTIRAVVDDFYERIQHHPTLAEPFSVVADWDLHKERLTHYWWTVMGGLPYRDFRYALGDKHAPLGLSNALVDDWLALFQETMTDHLEPDLARRWQGMAQGIGESLRLMFARDH</sequence>
<evidence type="ECO:0000256" key="2">
    <source>
        <dbReference type="ARBA" id="ARBA00022617"/>
    </source>
</evidence>
<dbReference type="AlphaFoldDB" id="A0A059ZY76"/>
<dbReference type="GO" id="GO:0046872">
    <property type="term" value="F:metal ion binding"/>
    <property type="evidence" value="ECO:0007669"/>
    <property type="project" value="UniProtKB-KW"/>
</dbReference>
<evidence type="ECO:0000256" key="4">
    <source>
        <dbReference type="ARBA" id="ARBA00023004"/>
    </source>
</evidence>
<evidence type="ECO:0000256" key="1">
    <source>
        <dbReference type="ARBA" id="ARBA00022448"/>
    </source>
</evidence>
<dbReference type="InterPro" id="IPR009050">
    <property type="entry name" value="Globin-like_sf"/>
</dbReference>
<evidence type="ECO:0000313" key="5">
    <source>
        <dbReference type="EMBL" id="AIA54951.1"/>
    </source>
</evidence>
<reference evidence="5 6" key="1">
    <citation type="journal article" date="2009" name="J. Bacteriol.">
        <title>Draft genome sequence of the extremely acidophilic bacterium Acidithiobacillus caldus ATCC 51756 reveals metabolic versatility in the genus Acidithiobacillus.</title>
        <authorList>
            <person name="Valdes J."/>
            <person name="Quatrini R."/>
            <person name="Hallberg K."/>
            <person name="Dopson M."/>
            <person name="Valenzuela P.D."/>
            <person name="Holmes D.S."/>
        </authorList>
    </citation>
    <scope>NUCLEOTIDE SEQUENCE [LARGE SCALE GENOMIC DNA]</scope>
    <source>
        <strain evidence="6">ATCC 51756 / DSM 8584 / KU</strain>
    </source>
</reference>
<gene>
    <name evidence="5" type="ORF">Acaty_c1081</name>
</gene>
<dbReference type="EMBL" id="CP005986">
    <property type="protein sequence ID" value="AIA54951.1"/>
    <property type="molecule type" value="Genomic_DNA"/>
</dbReference>
<keyword evidence="1" id="KW-0813">Transport</keyword>